<dbReference type="SUPFAM" id="SSF54637">
    <property type="entry name" value="Thioesterase/thiol ester dehydrase-isomerase"/>
    <property type="match status" value="1"/>
</dbReference>
<organism evidence="3 4">
    <name type="scientific">Filimonas effusa</name>
    <dbReference type="NCBI Taxonomy" id="2508721"/>
    <lineage>
        <taxon>Bacteria</taxon>
        <taxon>Pseudomonadati</taxon>
        <taxon>Bacteroidota</taxon>
        <taxon>Chitinophagia</taxon>
        <taxon>Chitinophagales</taxon>
        <taxon>Chitinophagaceae</taxon>
        <taxon>Filimonas</taxon>
    </lineage>
</organism>
<dbReference type="InterPro" id="IPR050563">
    <property type="entry name" value="4-hydroxybenzoyl-CoA_TE"/>
</dbReference>
<dbReference type="PANTHER" id="PTHR31793:SF27">
    <property type="entry name" value="NOVEL THIOESTERASE SUPERFAMILY DOMAIN AND SAPOSIN A-TYPE DOMAIN CONTAINING PROTEIN (0610012H03RIK)"/>
    <property type="match status" value="1"/>
</dbReference>
<evidence type="ECO:0000313" key="3">
    <source>
        <dbReference type="EMBL" id="RXK81345.1"/>
    </source>
</evidence>
<dbReference type="CDD" id="cd00586">
    <property type="entry name" value="4HBT"/>
    <property type="match status" value="1"/>
</dbReference>
<dbReference type="RefSeq" id="WP_129005598.1">
    <property type="nucleotide sequence ID" value="NZ_SDHZ01000004.1"/>
</dbReference>
<dbReference type="PANTHER" id="PTHR31793">
    <property type="entry name" value="4-HYDROXYBENZOYL-COA THIOESTERASE FAMILY MEMBER"/>
    <property type="match status" value="1"/>
</dbReference>
<evidence type="ECO:0000256" key="2">
    <source>
        <dbReference type="ARBA" id="ARBA00022801"/>
    </source>
</evidence>
<dbReference type="AlphaFoldDB" id="A0A4Q1D2Q1"/>
<gene>
    <name evidence="3" type="ORF">ESB13_20635</name>
</gene>
<reference evidence="3 4" key="1">
    <citation type="submission" date="2019-01" db="EMBL/GenBank/DDBJ databases">
        <title>Filimonas sp. strain TTM-71.</title>
        <authorList>
            <person name="Chen W.-M."/>
        </authorList>
    </citation>
    <scope>NUCLEOTIDE SEQUENCE [LARGE SCALE GENOMIC DNA]</scope>
    <source>
        <strain evidence="3 4">TTM-71</strain>
    </source>
</reference>
<comment type="similarity">
    <text evidence="1">Belongs to the 4-hydroxybenzoyl-CoA thioesterase family.</text>
</comment>
<keyword evidence="2" id="KW-0378">Hydrolase</keyword>
<dbReference type="Proteomes" id="UP000290545">
    <property type="component" value="Unassembled WGS sequence"/>
</dbReference>
<dbReference type="InterPro" id="IPR029069">
    <property type="entry name" value="HotDog_dom_sf"/>
</dbReference>
<evidence type="ECO:0000256" key="1">
    <source>
        <dbReference type="ARBA" id="ARBA00005953"/>
    </source>
</evidence>
<keyword evidence="4" id="KW-1185">Reference proteome</keyword>
<sequence>MNRIKVSLPESYSFATEITIRITDLNYGGHVGNDAFLSLIHEARMQFLHHYGYSETSFEGCGLIMADAAIEYKHELAYGDSVRISVAAGGFDKLGFDIYYLIELLTPDGSRLAGKVKTGMLCFDYKEKKKVAVPAYAQQKLVQHFIP</sequence>
<dbReference type="Gene3D" id="3.10.129.10">
    <property type="entry name" value="Hotdog Thioesterase"/>
    <property type="match status" value="1"/>
</dbReference>
<dbReference type="GO" id="GO:0047617">
    <property type="term" value="F:fatty acyl-CoA hydrolase activity"/>
    <property type="evidence" value="ECO:0007669"/>
    <property type="project" value="TreeGrafter"/>
</dbReference>
<name>A0A4Q1D2Q1_9BACT</name>
<comment type="caution">
    <text evidence="3">The sequence shown here is derived from an EMBL/GenBank/DDBJ whole genome shotgun (WGS) entry which is preliminary data.</text>
</comment>
<proteinExistence type="inferred from homology"/>
<evidence type="ECO:0000313" key="4">
    <source>
        <dbReference type="Proteomes" id="UP000290545"/>
    </source>
</evidence>
<dbReference type="Pfam" id="PF13279">
    <property type="entry name" value="4HBT_2"/>
    <property type="match status" value="1"/>
</dbReference>
<accession>A0A4Q1D2Q1</accession>
<protein>
    <submittedName>
        <fullName evidence="3">Thioesterase</fullName>
    </submittedName>
</protein>
<dbReference type="OrthoDB" id="333038at2"/>
<dbReference type="EMBL" id="SDHZ01000004">
    <property type="protein sequence ID" value="RXK81345.1"/>
    <property type="molecule type" value="Genomic_DNA"/>
</dbReference>